<protein>
    <recommendedName>
        <fullName evidence="8">AA1-like domain-containing protein</fullName>
    </recommendedName>
</protein>
<name>A0ABQ0CZM1_9HYPO</name>
<evidence type="ECO:0000256" key="5">
    <source>
        <dbReference type="PROSITE-ProRule" id="PRU01243"/>
    </source>
</evidence>
<sequence>MKAIAILSLCSAAALASARPPPDPAPVKPSRHPLQEDLKAKNLSVRKEGNGDSFKVTSVKFDLVDEDNTLMECNNANSHEPLKHPYDVLTSGYCKGKDDKYTFVLLRGSQEGGSDFTLSVSHETGPGYGYTGNKDVPTNCIADGTKDSICTQVEPVDITIRDPFSNPNP</sequence>
<dbReference type="Proteomes" id="UP001562357">
    <property type="component" value="Unassembled WGS sequence"/>
</dbReference>
<evidence type="ECO:0000259" key="8">
    <source>
        <dbReference type="PROSITE" id="PS51895"/>
    </source>
</evidence>
<evidence type="ECO:0000256" key="7">
    <source>
        <dbReference type="SAM" id="SignalP"/>
    </source>
</evidence>
<keyword evidence="10" id="KW-1185">Reference proteome</keyword>
<evidence type="ECO:0000256" key="3">
    <source>
        <dbReference type="ARBA" id="ARBA00022729"/>
    </source>
</evidence>
<keyword evidence="3 7" id="KW-0732">Signal</keyword>
<evidence type="ECO:0000256" key="4">
    <source>
        <dbReference type="ARBA" id="ARBA00023157"/>
    </source>
</evidence>
<feature type="domain" description="AA1-like" evidence="8">
    <location>
        <begin position="33"/>
        <end position="163"/>
    </location>
</feature>
<dbReference type="Pfam" id="PF16541">
    <property type="entry name" value="AltA1"/>
    <property type="match status" value="1"/>
</dbReference>
<dbReference type="InterPro" id="IPR032382">
    <property type="entry name" value="AltA1"/>
</dbReference>
<comment type="subcellular location">
    <subcellularLocation>
        <location evidence="1">Secreted</location>
    </subcellularLocation>
</comment>
<evidence type="ECO:0000256" key="6">
    <source>
        <dbReference type="SAM" id="MobiDB-lite"/>
    </source>
</evidence>
<comment type="caution">
    <text evidence="9">The sequence shown here is derived from an EMBL/GenBank/DDBJ whole genome shotgun (WGS) entry which is preliminary data.</text>
</comment>
<reference evidence="10" key="1">
    <citation type="submission" date="2024-06" db="EMBL/GenBank/DDBJ databases">
        <title>Draft Genome Sequences of Epichloe bromicola Strains Isolated from Elymus ciliaris.</title>
        <authorList>
            <consortium name="Epichloe bromicola genome sequencing consortium"/>
            <person name="Miura A."/>
            <person name="Imano S."/>
            <person name="Ashida A."/>
            <person name="Sato I."/>
            <person name="Chiba S."/>
            <person name="Tanaka A."/>
            <person name="Camagna M."/>
            <person name="Takemoto D."/>
        </authorList>
    </citation>
    <scope>NUCLEOTIDE SEQUENCE [LARGE SCALE GENOMIC DNA]</scope>
    <source>
        <strain evidence="10">DP</strain>
    </source>
</reference>
<gene>
    <name evidence="9" type="primary">g6966</name>
    <name evidence="9" type="ORF">EsDP_00006966</name>
</gene>
<evidence type="ECO:0000256" key="1">
    <source>
        <dbReference type="ARBA" id="ARBA00004613"/>
    </source>
</evidence>
<organism evidence="9 10">
    <name type="scientific">Epichloe bromicola</name>
    <dbReference type="NCBI Taxonomy" id="79588"/>
    <lineage>
        <taxon>Eukaryota</taxon>
        <taxon>Fungi</taxon>
        <taxon>Dikarya</taxon>
        <taxon>Ascomycota</taxon>
        <taxon>Pezizomycotina</taxon>
        <taxon>Sordariomycetes</taxon>
        <taxon>Hypocreomycetidae</taxon>
        <taxon>Hypocreales</taxon>
        <taxon>Clavicipitaceae</taxon>
        <taxon>Epichloe</taxon>
    </lineage>
</organism>
<feature type="chain" id="PRO_5046493747" description="AA1-like domain-containing protein" evidence="7">
    <location>
        <begin position="19"/>
        <end position="169"/>
    </location>
</feature>
<dbReference type="EMBL" id="BAAFGZ010000476">
    <property type="protein sequence ID" value="GAB0138742.1"/>
    <property type="molecule type" value="Genomic_DNA"/>
</dbReference>
<keyword evidence="2" id="KW-0964">Secreted</keyword>
<proteinExistence type="predicted"/>
<evidence type="ECO:0000313" key="10">
    <source>
        <dbReference type="Proteomes" id="UP001562357"/>
    </source>
</evidence>
<dbReference type="Gene3D" id="2.40.350.20">
    <property type="match status" value="1"/>
</dbReference>
<evidence type="ECO:0000313" key="9">
    <source>
        <dbReference type="EMBL" id="GAB0138742.1"/>
    </source>
</evidence>
<accession>A0ABQ0CZM1</accession>
<comment type="caution">
    <text evidence="5">Lacks conserved residue(s) required for the propagation of feature annotation.</text>
</comment>
<keyword evidence="4" id="KW-1015">Disulfide bond</keyword>
<feature type="region of interest" description="Disordered" evidence="6">
    <location>
        <begin position="17"/>
        <end position="38"/>
    </location>
</feature>
<dbReference type="PROSITE" id="PS51895">
    <property type="entry name" value="AA1"/>
    <property type="match status" value="1"/>
</dbReference>
<feature type="signal peptide" evidence="7">
    <location>
        <begin position="1"/>
        <end position="18"/>
    </location>
</feature>
<evidence type="ECO:0000256" key="2">
    <source>
        <dbReference type="ARBA" id="ARBA00022525"/>
    </source>
</evidence>